<gene>
    <name evidence="2" type="ORF">K0M31_020281</name>
</gene>
<organism evidence="2 3">
    <name type="scientific">Melipona bicolor</name>
    <dbReference type="NCBI Taxonomy" id="60889"/>
    <lineage>
        <taxon>Eukaryota</taxon>
        <taxon>Metazoa</taxon>
        <taxon>Ecdysozoa</taxon>
        <taxon>Arthropoda</taxon>
        <taxon>Hexapoda</taxon>
        <taxon>Insecta</taxon>
        <taxon>Pterygota</taxon>
        <taxon>Neoptera</taxon>
        <taxon>Endopterygota</taxon>
        <taxon>Hymenoptera</taxon>
        <taxon>Apocrita</taxon>
        <taxon>Aculeata</taxon>
        <taxon>Apoidea</taxon>
        <taxon>Anthophila</taxon>
        <taxon>Apidae</taxon>
        <taxon>Melipona</taxon>
    </lineage>
</organism>
<evidence type="ECO:0000256" key="1">
    <source>
        <dbReference type="SAM" id="MobiDB-lite"/>
    </source>
</evidence>
<keyword evidence="3" id="KW-1185">Reference proteome</keyword>
<feature type="region of interest" description="Disordered" evidence="1">
    <location>
        <begin position="42"/>
        <end position="72"/>
    </location>
</feature>
<evidence type="ECO:0000313" key="3">
    <source>
        <dbReference type="Proteomes" id="UP001177670"/>
    </source>
</evidence>
<dbReference type="AlphaFoldDB" id="A0AA40G1G6"/>
<dbReference type="Proteomes" id="UP001177670">
    <property type="component" value="Unassembled WGS sequence"/>
</dbReference>
<evidence type="ECO:0000313" key="2">
    <source>
        <dbReference type="EMBL" id="KAK1129151.1"/>
    </source>
</evidence>
<dbReference type="EMBL" id="JAHYIQ010000009">
    <property type="protein sequence ID" value="KAK1129151.1"/>
    <property type="molecule type" value="Genomic_DNA"/>
</dbReference>
<feature type="compositionally biased region" description="Basic and acidic residues" evidence="1">
    <location>
        <begin position="50"/>
        <end position="72"/>
    </location>
</feature>
<name>A0AA40G1G6_9HYME</name>
<comment type="caution">
    <text evidence="2">The sequence shown here is derived from an EMBL/GenBank/DDBJ whole genome shotgun (WGS) entry which is preliminary data.</text>
</comment>
<proteinExistence type="predicted"/>
<reference evidence="2" key="1">
    <citation type="submission" date="2021-10" db="EMBL/GenBank/DDBJ databases">
        <title>Melipona bicolor Genome sequencing and assembly.</title>
        <authorList>
            <person name="Araujo N.S."/>
            <person name="Arias M.C."/>
        </authorList>
    </citation>
    <scope>NUCLEOTIDE SEQUENCE</scope>
    <source>
        <strain evidence="2">USP_2M_L1-L4_2017</strain>
        <tissue evidence="2">Whole body</tissue>
    </source>
</reference>
<sequence length="72" mass="8365">MNITPLSALNDQFTKSQTCRLTPNCRNTAMYVLYRFQWPQVAHSHRGNGKQREEKSSKEKSKGDNQEVPRAR</sequence>
<protein>
    <submittedName>
        <fullName evidence="2">Uncharacterized protein</fullName>
    </submittedName>
</protein>
<accession>A0AA40G1G6</accession>